<dbReference type="GO" id="GO:0015074">
    <property type="term" value="P:DNA integration"/>
    <property type="evidence" value="ECO:0007669"/>
    <property type="project" value="InterPro"/>
</dbReference>
<dbReference type="Pfam" id="PF00589">
    <property type="entry name" value="Phage_integrase"/>
    <property type="match status" value="1"/>
</dbReference>
<dbReference type="SUPFAM" id="SSF56349">
    <property type="entry name" value="DNA breaking-rejoining enzymes"/>
    <property type="match status" value="1"/>
</dbReference>
<dbReference type="PROSITE" id="PS51898">
    <property type="entry name" value="TYR_RECOMBINASE"/>
    <property type="match status" value="1"/>
</dbReference>
<dbReference type="InterPro" id="IPR011010">
    <property type="entry name" value="DNA_brk_join_enz"/>
</dbReference>
<keyword evidence="1" id="KW-0233">DNA recombination</keyword>
<gene>
    <name evidence="4" type="ORF">H5V45_09775</name>
</gene>
<dbReference type="InterPro" id="IPR002104">
    <property type="entry name" value="Integrase_catalytic"/>
</dbReference>
<evidence type="ECO:0000313" key="4">
    <source>
        <dbReference type="EMBL" id="MBB6627611.1"/>
    </source>
</evidence>
<comment type="caution">
    <text evidence="4">The sequence shown here is derived from an EMBL/GenBank/DDBJ whole genome shotgun (WGS) entry which is preliminary data.</text>
</comment>
<evidence type="ECO:0000313" key="5">
    <source>
        <dbReference type="Proteomes" id="UP000523955"/>
    </source>
</evidence>
<sequence>MAETRVRDLDGRLRQVRDIIEVLLGTAMRIGEVLALRPCDIQELPSGMVATVNGTVVQRKGSGTERLDRPKTAASIRTIPVPEFAAVVLRRRLATVRDPHGTVFANRTGRPLSPYNVRRTSGSSSS</sequence>
<dbReference type="GO" id="GO:0003677">
    <property type="term" value="F:DNA binding"/>
    <property type="evidence" value="ECO:0007669"/>
    <property type="project" value="InterPro"/>
</dbReference>
<dbReference type="RefSeq" id="WP_185252752.1">
    <property type="nucleotide sequence ID" value="NZ_JACKXE010000001.1"/>
</dbReference>
<dbReference type="Gene3D" id="1.10.443.10">
    <property type="entry name" value="Intergrase catalytic core"/>
    <property type="match status" value="1"/>
</dbReference>
<reference evidence="4 5" key="1">
    <citation type="submission" date="2020-08" db="EMBL/GenBank/DDBJ databases">
        <authorList>
            <person name="Seo M.-J."/>
        </authorList>
    </citation>
    <scope>NUCLEOTIDE SEQUENCE [LARGE SCALE GENOMIC DNA]</scope>
    <source>
        <strain evidence="4 5">KIGAM211</strain>
    </source>
</reference>
<dbReference type="EMBL" id="JACKXE010000001">
    <property type="protein sequence ID" value="MBB6627611.1"/>
    <property type="molecule type" value="Genomic_DNA"/>
</dbReference>
<evidence type="ECO:0000256" key="1">
    <source>
        <dbReference type="ARBA" id="ARBA00023172"/>
    </source>
</evidence>
<feature type="region of interest" description="Disordered" evidence="2">
    <location>
        <begin position="99"/>
        <end position="126"/>
    </location>
</feature>
<accession>A0A7X0VAH9</accession>
<keyword evidence="5" id="KW-1185">Reference proteome</keyword>
<protein>
    <submittedName>
        <fullName evidence="4">Tyrosine-type recombinase/integrase</fullName>
    </submittedName>
</protein>
<evidence type="ECO:0000256" key="2">
    <source>
        <dbReference type="SAM" id="MobiDB-lite"/>
    </source>
</evidence>
<dbReference type="InterPro" id="IPR013762">
    <property type="entry name" value="Integrase-like_cat_sf"/>
</dbReference>
<evidence type="ECO:0000259" key="3">
    <source>
        <dbReference type="PROSITE" id="PS51898"/>
    </source>
</evidence>
<feature type="domain" description="Tyr recombinase" evidence="3">
    <location>
        <begin position="1"/>
        <end position="126"/>
    </location>
</feature>
<organism evidence="4 5">
    <name type="scientific">Nocardioides luti</name>
    <dbReference type="NCBI Taxonomy" id="2761101"/>
    <lineage>
        <taxon>Bacteria</taxon>
        <taxon>Bacillati</taxon>
        <taxon>Actinomycetota</taxon>
        <taxon>Actinomycetes</taxon>
        <taxon>Propionibacteriales</taxon>
        <taxon>Nocardioidaceae</taxon>
        <taxon>Nocardioides</taxon>
    </lineage>
</organism>
<dbReference type="Proteomes" id="UP000523955">
    <property type="component" value="Unassembled WGS sequence"/>
</dbReference>
<dbReference type="GO" id="GO:0006310">
    <property type="term" value="P:DNA recombination"/>
    <property type="evidence" value="ECO:0007669"/>
    <property type="project" value="UniProtKB-KW"/>
</dbReference>
<dbReference type="AlphaFoldDB" id="A0A7X0VAH9"/>
<proteinExistence type="predicted"/>
<name>A0A7X0VAH9_9ACTN</name>